<dbReference type="GO" id="GO:0016020">
    <property type="term" value="C:membrane"/>
    <property type="evidence" value="ECO:0007669"/>
    <property type="project" value="GOC"/>
</dbReference>
<dbReference type="InterPro" id="IPR020568">
    <property type="entry name" value="Ribosomal_Su5_D2-typ_SF"/>
</dbReference>
<comment type="catalytic activity">
    <reaction evidence="10">
        <text>a UDP-3-O-[(3R)-3-hydroxyacyl]-N-acetyl-alpha-D-glucosamine + H2O = a UDP-3-O-[(3R)-3-hydroxyacyl]-alpha-D-glucosamine + acetate</text>
        <dbReference type="Rhea" id="RHEA:67816"/>
        <dbReference type="ChEBI" id="CHEBI:15377"/>
        <dbReference type="ChEBI" id="CHEBI:30089"/>
        <dbReference type="ChEBI" id="CHEBI:137740"/>
        <dbReference type="ChEBI" id="CHEBI:173225"/>
        <dbReference type="EC" id="3.5.1.108"/>
    </reaction>
</comment>
<dbReference type="AlphaFoldDB" id="A0A3B1D205"/>
<comment type="pathway">
    <text evidence="2">Glycolipid biosynthesis; lipid IV(A) biosynthesis; lipid IV(A) from (3R)-3-hydroxytetradecanoyl-[acyl-carrier-protein] and UDP-N-acetyl-alpha-D-glucosamine: step 2/6.</text>
</comment>
<evidence type="ECO:0000256" key="10">
    <source>
        <dbReference type="ARBA" id="ARBA00024535"/>
    </source>
</evidence>
<evidence type="ECO:0000256" key="1">
    <source>
        <dbReference type="ARBA" id="ARBA00001947"/>
    </source>
</evidence>
<dbReference type="InterPro" id="IPR011334">
    <property type="entry name" value="UDP-acyl_GlcNac_deAcase_C"/>
</dbReference>
<evidence type="ECO:0000256" key="7">
    <source>
        <dbReference type="ARBA" id="ARBA00022801"/>
    </source>
</evidence>
<reference evidence="11" key="1">
    <citation type="submission" date="2018-06" db="EMBL/GenBank/DDBJ databases">
        <authorList>
            <person name="Zhirakovskaya E."/>
        </authorList>
    </citation>
    <scope>NUCLEOTIDE SEQUENCE</scope>
</reference>
<keyword evidence="9" id="KW-0443">Lipid metabolism</keyword>
<organism evidence="11">
    <name type="scientific">hydrothermal vent metagenome</name>
    <dbReference type="NCBI Taxonomy" id="652676"/>
    <lineage>
        <taxon>unclassified sequences</taxon>
        <taxon>metagenomes</taxon>
        <taxon>ecological metagenomes</taxon>
    </lineage>
</organism>
<dbReference type="PANTHER" id="PTHR33694">
    <property type="entry name" value="UDP-3-O-ACYL-N-ACETYLGLUCOSAMINE DEACETYLASE 1, MITOCHONDRIAL-RELATED"/>
    <property type="match status" value="1"/>
</dbReference>
<dbReference type="NCBIfam" id="TIGR00325">
    <property type="entry name" value="lpxC"/>
    <property type="match status" value="1"/>
</dbReference>
<dbReference type="InterPro" id="IPR004463">
    <property type="entry name" value="UDP-acyl_GlcNac_deAcase"/>
</dbReference>
<dbReference type="GO" id="GO:0046872">
    <property type="term" value="F:metal ion binding"/>
    <property type="evidence" value="ECO:0007669"/>
    <property type="project" value="UniProtKB-KW"/>
</dbReference>
<keyword evidence="8" id="KW-0862">Zinc</keyword>
<evidence type="ECO:0000313" key="11">
    <source>
        <dbReference type="EMBL" id="VAX30038.1"/>
    </source>
</evidence>
<dbReference type="EC" id="3.5.1.108" evidence="3"/>
<evidence type="ECO:0000256" key="2">
    <source>
        <dbReference type="ARBA" id="ARBA00005002"/>
    </source>
</evidence>
<evidence type="ECO:0000256" key="5">
    <source>
        <dbReference type="ARBA" id="ARBA00022556"/>
    </source>
</evidence>
<dbReference type="PANTHER" id="PTHR33694:SF1">
    <property type="entry name" value="UDP-3-O-ACYL-N-ACETYLGLUCOSAMINE DEACETYLASE 1, MITOCHONDRIAL-RELATED"/>
    <property type="match status" value="1"/>
</dbReference>
<dbReference type="Gene3D" id="3.30.1700.10">
    <property type="entry name" value="lpxc deacetylase, domain 2"/>
    <property type="match status" value="1"/>
</dbReference>
<dbReference type="HAMAP" id="MF_00388">
    <property type="entry name" value="LpxC"/>
    <property type="match status" value="1"/>
</dbReference>
<dbReference type="Pfam" id="PF03331">
    <property type="entry name" value="LpxC"/>
    <property type="match status" value="1"/>
</dbReference>
<sequence length="304" mass="33084">MMLEKTIKKEVSCTGVGLHTGKQIQLSLIPADKGEGIVFVRSDLGGIRIPANAEHVVPSNFATILASEGATVQTVEHLLAAVSAMEIDNLVIDLNGAEVPALDGSAFPFIALLQKAGLVEQNKKRSFIEILKPIGVSEKGKSVTIHPGSAFEVSCRIDFSHPLIARQSYHYWHGRSAFISELSSARTFGFLKDYDFLKEQGLALGGSLDNTIVVGEDEILNEKGLRYADEFVRHKVLDLIGDFVMLGKPILGRLEAHCSGHNLHAKLVQAIIENKKAWRIVDMPTATSSSPLCRSAYQDLQLTA</sequence>
<keyword evidence="7 11" id="KW-0378">Hydrolase</keyword>
<dbReference type="EMBL" id="UOGF01000058">
    <property type="protein sequence ID" value="VAX30038.1"/>
    <property type="molecule type" value="Genomic_DNA"/>
</dbReference>
<protein>
    <recommendedName>
        <fullName evidence="3">UDP-3-O-acyl-N-acetylglucosamine deacetylase</fullName>
        <ecNumber evidence="3">3.5.1.108</ecNumber>
    </recommendedName>
</protein>
<keyword evidence="4" id="KW-0444">Lipid biosynthesis</keyword>
<dbReference type="GO" id="GO:0009245">
    <property type="term" value="P:lipid A biosynthetic process"/>
    <property type="evidence" value="ECO:0007669"/>
    <property type="project" value="UniProtKB-KW"/>
</dbReference>
<dbReference type="Gene3D" id="3.30.230.20">
    <property type="entry name" value="lpxc deacetylase, domain 1"/>
    <property type="match status" value="1"/>
</dbReference>
<evidence type="ECO:0000256" key="4">
    <source>
        <dbReference type="ARBA" id="ARBA00022516"/>
    </source>
</evidence>
<keyword evidence="6" id="KW-0479">Metal-binding</keyword>
<name>A0A3B1D205_9ZZZZ</name>
<evidence type="ECO:0000256" key="6">
    <source>
        <dbReference type="ARBA" id="ARBA00022723"/>
    </source>
</evidence>
<accession>A0A3B1D205</accession>
<keyword evidence="5" id="KW-0441">Lipid A biosynthesis</keyword>
<evidence type="ECO:0000256" key="9">
    <source>
        <dbReference type="ARBA" id="ARBA00023098"/>
    </source>
</evidence>
<dbReference type="UniPathway" id="UPA00359">
    <property type="reaction ID" value="UER00478"/>
</dbReference>
<dbReference type="InterPro" id="IPR015870">
    <property type="entry name" value="UDP-acyl_N-AcGlcN_deAcase_N"/>
</dbReference>
<evidence type="ECO:0000256" key="3">
    <source>
        <dbReference type="ARBA" id="ARBA00012745"/>
    </source>
</evidence>
<dbReference type="GO" id="GO:0103117">
    <property type="term" value="F:UDP-3-O-acyl-N-acetylglucosamine deacetylase activity"/>
    <property type="evidence" value="ECO:0007669"/>
    <property type="project" value="UniProtKB-EC"/>
</dbReference>
<comment type="cofactor">
    <cofactor evidence="1">
        <name>Zn(2+)</name>
        <dbReference type="ChEBI" id="CHEBI:29105"/>
    </cofactor>
</comment>
<proteinExistence type="inferred from homology"/>
<dbReference type="SUPFAM" id="SSF54211">
    <property type="entry name" value="Ribosomal protein S5 domain 2-like"/>
    <property type="match status" value="2"/>
</dbReference>
<evidence type="ECO:0000256" key="8">
    <source>
        <dbReference type="ARBA" id="ARBA00022833"/>
    </source>
</evidence>
<gene>
    <name evidence="11" type="ORF">MNBD_NITROSPIRAE01-2119</name>
</gene>